<dbReference type="PANTHER" id="PTHR10815">
    <property type="entry name" value="METHYLATED-DNA--PROTEIN-CYSTEINE METHYLTRANSFERASE"/>
    <property type="match status" value="1"/>
</dbReference>
<evidence type="ECO:0000313" key="10">
    <source>
        <dbReference type="EMBL" id="OAT82264.1"/>
    </source>
</evidence>
<organism evidence="10 11">
    <name type="scientific">Desulfotomaculum copahuensis</name>
    <dbReference type="NCBI Taxonomy" id="1838280"/>
    <lineage>
        <taxon>Bacteria</taxon>
        <taxon>Bacillati</taxon>
        <taxon>Bacillota</taxon>
        <taxon>Clostridia</taxon>
        <taxon>Eubacteriales</taxon>
        <taxon>Desulfotomaculaceae</taxon>
        <taxon>Desulfotomaculum</taxon>
    </lineage>
</organism>
<dbReference type="EC" id="2.1.1.63" evidence="3"/>
<comment type="similarity">
    <text evidence="2">Belongs to the MGMT family.</text>
</comment>
<dbReference type="CDD" id="cd06445">
    <property type="entry name" value="ATase"/>
    <property type="match status" value="1"/>
</dbReference>
<dbReference type="GO" id="GO:0032259">
    <property type="term" value="P:methylation"/>
    <property type="evidence" value="ECO:0007669"/>
    <property type="project" value="UniProtKB-KW"/>
</dbReference>
<dbReference type="GO" id="GO:0006281">
    <property type="term" value="P:DNA repair"/>
    <property type="evidence" value="ECO:0007669"/>
    <property type="project" value="UniProtKB-KW"/>
</dbReference>
<comment type="catalytic activity">
    <reaction evidence="1">
        <text>a 4-O-methyl-thymidine in DNA + L-cysteinyl-[protein] = a thymidine in DNA + S-methyl-L-cysteinyl-[protein]</text>
        <dbReference type="Rhea" id="RHEA:53428"/>
        <dbReference type="Rhea" id="RHEA-COMP:10131"/>
        <dbReference type="Rhea" id="RHEA-COMP:10132"/>
        <dbReference type="Rhea" id="RHEA-COMP:13555"/>
        <dbReference type="Rhea" id="RHEA-COMP:13556"/>
        <dbReference type="ChEBI" id="CHEBI:29950"/>
        <dbReference type="ChEBI" id="CHEBI:82612"/>
        <dbReference type="ChEBI" id="CHEBI:137386"/>
        <dbReference type="ChEBI" id="CHEBI:137387"/>
        <dbReference type="EC" id="2.1.1.63"/>
    </reaction>
</comment>
<dbReference type="PANTHER" id="PTHR10815:SF5">
    <property type="entry name" value="METHYLATED-DNA--PROTEIN-CYSTEINE METHYLTRANSFERASE"/>
    <property type="match status" value="1"/>
</dbReference>
<evidence type="ECO:0000256" key="4">
    <source>
        <dbReference type="ARBA" id="ARBA00022603"/>
    </source>
</evidence>
<sequence>MGIYLISTPAGWVATAWTGRGLGGLDFPRTSPEEALVSIRGMFVSTGEMPVYEQAGINSPAGALEEKLNRYFQGEEVSFAGIPVDISWCTPFQRQVLEFVRQIAYGELWSYRQVAAAIGRPRAIRAVGGALGENRVPLVIPCHRVVRHDGSPGGFGGGLALKSRLLALEGREPGPGGRYRLTNRAACGNIIDASGL</sequence>
<keyword evidence="6" id="KW-0227">DNA damage</keyword>
<comment type="caution">
    <text evidence="10">The sequence shown here is derived from an EMBL/GenBank/DDBJ whole genome shotgun (WGS) entry which is preliminary data.</text>
</comment>
<keyword evidence="5" id="KW-0808">Transferase</keyword>
<keyword evidence="4" id="KW-0489">Methyltransferase</keyword>
<dbReference type="EMBL" id="LYVF01000137">
    <property type="protein sequence ID" value="OAT82264.1"/>
    <property type="molecule type" value="Genomic_DNA"/>
</dbReference>
<dbReference type="SUPFAM" id="SSF46767">
    <property type="entry name" value="Methylated DNA-protein cysteine methyltransferase, C-terminal domain"/>
    <property type="match status" value="1"/>
</dbReference>
<evidence type="ECO:0000256" key="7">
    <source>
        <dbReference type="ARBA" id="ARBA00023204"/>
    </source>
</evidence>
<dbReference type="InterPro" id="IPR014048">
    <property type="entry name" value="MethylDNA_cys_MeTrfase_DNA-bd"/>
</dbReference>
<evidence type="ECO:0000256" key="1">
    <source>
        <dbReference type="ARBA" id="ARBA00001286"/>
    </source>
</evidence>
<dbReference type="NCBIfam" id="TIGR00589">
    <property type="entry name" value="ogt"/>
    <property type="match status" value="1"/>
</dbReference>
<dbReference type="InterPro" id="IPR001497">
    <property type="entry name" value="MethylDNA_cys_MeTrfase_AS"/>
</dbReference>
<feature type="domain" description="Methylated-DNA-[protein]-cysteine S-methyltransferase DNA binding" evidence="9">
    <location>
        <begin position="91"/>
        <end position="170"/>
    </location>
</feature>
<keyword evidence="11" id="KW-1185">Reference proteome</keyword>
<accession>A0A1B7LF70</accession>
<gene>
    <name evidence="10" type="ORF">A6M21_08875</name>
</gene>
<evidence type="ECO:0000256" key="6">
    <source>
        <dbReference type="ARBA" id="ARBA00022763"/>
    </source>
</evidence>
<evidence type="ECO:0000256" key="8">
    <source>
        <dbReference type="ARBA" id="ARBA00049348"/>
    </source>
</evidence>
<protein>
    <recommendedName>
        <fullName evidence="3">methylated-DNA--[protein]-cysteine S-methyltransferase</fullName>
        <ecNumber evidence="3">2.1.1.63</ecNumber>
    </recommendedName>
</protein>
<name>A0A1B7LF70_9FIRM</name>
<proteinExistence type="inferred from homology"/>
<dbReference type="AlphaFoldDB" id="A0A1B7LF70"/>
<dbReference type="Pfam" id="PF01035">
    <property type="entry name" value="DNA_binding_1"/>
    <property type="match status" value="1"/>
</dbReference>
<dbReference type="GO" id="GO:0003908">
    <property type="term" value="F:methylated-DNA-[protein]-cysteine S-methyltransferase activity"/>
    <property type="evidence" value="ECO:0007669"/>
    <property type="project" value="UniProtKB-EC"/>
</dbReference>
<dbReference type="InterPro" id="IPR036388">
    <property type="entry name" value="WH-like_DNA-bd_sf"/>
</dbReference>
<dbReference type="STRING" id="1838280.A6M21_08875"/>
<evidence type="ECO:0000256" key="3">
    <source>
        <dbReference type="ARBA" id="ARBA00011918"/>
    </source>
</evidence>
<dbReference type="Proteomes" id="UP000078532">
    <property type="component" value="Unassembled WGS sequence"/>
</dbReference>
<evidence type="ECO:0000313" key="11">
    <source>
        <dbReference type="Proteomes" id="UP000078532"/>
    </source>
</evidence>
<comment type="catalytic activity">
    <reaction evidence="8">
        <text>a 6-O-methyl-2'-deoxyguanosine in DNA + L-cysteinyl-[protein] = S-methyl-L-cysteinyl-[protein] + a 2'-deoxyguanosine in DNA</text>
        <dbReference type="Rhea" id="RHEA:24000"/>
        <dbReference type="Rhea" id="RHEA-COMP:10131"/>
        <dbReference type="Rhea" id="RHEA-COMP:10132"/>
        <dbReference type="Rhea" id="RHEA-COMP:11367"/>
        <dbReference type="Rhea" id="RHEA-COMP:11368"/>
        <dbReference type="ChEBI" id="CHEBI:29950"/>
        <dbReference type="ChEBI" id="CHEBI:82612"/>
        <dbReference type="ChEBI" id="CHEBI:85445"/>
        <dbReference type="ChEBI" id="CHEBI:85448"/>
        <dbReference type="EC" id="2.1.1.63"/>
    </reaction>
</comment>
<evidence type="ECO:0000256" key="2">
    <source>
        <dbReference type="ARBA" id="ARBA00008711"/>
    </source>
</evidence>
<evidence type="ECO:0000259" key="9">
    <source>
        <dbReference type="Pfam" id="PF01035"/>
    </source>
</evidence>
<evidence type="ECO:0000256" key="5">
    <source>
        <dbReference type="ARBA" id="ARBA00022679"/>
    </source>
</evidence>
<dbReference type="Gene3D" id="1.10.10.10">
    <property type="entry name" value="Winged helix-like DNA-binding domain superfamily/Winged helix DNA-binding domain"/>
    <property type="match status" value="1"/>
</dbReference>
<dbReference type="PROSITE" id="PS00374">
    <property type="entry name" value="MGMT"/>
    <property type="match status" value="1"/>
</dbReference>
<dbReference type="InterPro" id="IPR036217">
    <property type="entry name" value="MethylDNA_cys_MeTrfase_DNAb"/>
</dbReference>
<dbReference type="FunFam" id="1.10.10.10:FF:000214">
    <property type="entry name" value="Methylated-DNA--protein-cysteine methyltransferase"/>
    <property type="match status" value="1"/>
</dbReference>
<keyword evidence="7" id="KW-0234">DNA repair</keyword>
<reference evidence="10 11" key="1">
    <citation type="submission" date="2016-04" db="EMBL/GenBank/DDBJ databases">
        <authorList>
            <person name="Evans L.H."/>
            <person name="Alamgir A."/>
            <person name="Owens N."/>
            <person name="Weber N.D."/>
            <person name="Virtaneva K."/>
            <person name="Barbian K."/>
            <person name="Babar A."/>
            <person name="Rosenke K."/>
        </authorList>
    </citation>
    <scope>NUCLEOTIDE SEQUENCE [LARGE SCALE GENOMIC DNA]</scope>
    <source>
        <strain evidence="10 11">LMa1</strain>
    </source>
</reference>